<keyword evidence="2" id="KW-0328">Glycosyltransferase</keyword>
<dbReference type="Gene3D" id="3.40.50.2000">
    <property type="entry name" value="Glycogen Phosphorylase B"/>
    <property type="match status" value="2"/>
</dbReference>
<evidence type="ECO:0000259" key="1">
    <source>
        <dbReference type="Pfam" id="PF00534"/>
    </source>
</evidence>
<feature type="domain" description="Glycosyl transferase family 1" evidence="1">
    <location>
        <begin position="207"/>
        <end position="375"/>
    </location>
</feature>
<dbReference type="Proteomes" id="UP000319342">
    <property type="component" value="Chromosome"/>
</dbReference>
<dbReference type="PANTHER" id="PTHR12526">
    <property type="entry name" value="GLYCOSYLTRANSFERASE"/>
    <property type="match status" value="1"/>
</dbReference>
<dbReference type="RefSeq" id="WP_145187209.1">
    <property type="nucleotide sequence ID" value="NZ_CP036290.1"/>
</dbReference>
<dbReference type="AlphaFoldDB" id="A0A518D0A0"/>
<dbReference type="EMBL" id="CP036290">
    <property type="protein sequence ID" value="QDU84883.1"/>
    <property type="molecule type" value="Genomic_DNA"/>
</dbReference>
<accession>A0A518D0A0</accession>
<name>A0A518D0A0_9BACT</name>
<dbReference type="Pfam" id="PF00534">
    <property type="entry name" value="Glycos_transf_1"/>
    <property type="match status" value="1"/>
</dbReference>
<proteinExistence type="predicted"/>
<dbReference type="GO" id="GO:0016757">
    <property type="term" value="F:glycosyltransferase activity"/>
    <property type="evidence" value="ECO:0007669"/>
    <property type="project" value="UniProtKB-KW"/>
</dbReference>
<dbReference type="InterPro" id="IPR001296">
    <property type="entry name" value="Glyco_trans_1"/>
</dbReference>
<keyword evidence="2" id="KW-0808">Transferase</keyword>
<gene>
    <name evidence="2" type="primary">pimA_2</name>
    <name evidence="2" type="ORF">Pla163_20010</name>
</gene>
<dbReference type="SUPFAM" id="SSF53756">
    <property type="entry name" value="UDP-Glycosyltransferase/glycogen phosphorylase"/>
    <property type="match status" value="1"/>
</dbReference>
<reference evidence="2 3" key="1">
    <citation type="submission" date="2019-02" db="EMBL/GenBank/DDBJ databases">
        <title>Deep-cultivation of Planctomycetes and their phenomic and genomic characterization uncovers novel biology.</title>
        <authorList>
            <person name="Wiegand S."/>
            <person name="Jogler M."/>
            <person name="Boedeker C."/>
            <person name="Pinto D."/>
            <person name="Vollmers J."/>
            <person name="Rivas-Marin E."/>
            <person name="Kohn T."/>
            <person name="Peeters S.H."/>
            <person name="Heuer A."/>
            <person name="Rast P."/>
            <person name="Oberbeckmann S."/>
            <person name="Bunk B."/>
            <person name="Jeske O."/>
            <person name="Meyerdierks A."/>
            <person name="Storesund J.E."/>
            <person name="Kallscheuer N."/>
            <person name="Luecker S."/>
            <person name="Lage O.M."/>
            <person name="Pohl T."/>
            <person name="Merkel B.J."/>
            <person name="Hornburger P."/>
            <person name="Mueller R.-W."/>
            <person name="Bruemmer F."/>
            <person name="Labrenz M."/>
            <person name="Spormann A.M."/>
            <person name="Op den Camp H."/>
            <person name="Overmann J."/>
            <person name="Amann R."/>
            <person name="Jetten M.S.M."/>
            <person name="Mascher T."/>
            <person name="Medema M.H."/>
            <person name="Devos D.P."/>
            <person name="Kaster A.-K."/>
            <person name="Ovreas L."/>
            <person name="Rohde M."/>
            <person name="Galperin M.Y."/>
            <person name="Jogler C."/>
        </authorList>
    </citation>
    <scope>NUCLEOTIDE SEQUENCE [LARGE SCALE GENOMIC DNA]</scope>
    <source>
        <strain evidence="2 3">Pla163</strain>
    </source>
</reference>
<dbReference type="PANTHER" id="PTHR12526:SF600">
    <property type="entry name" value="GLYCOSYL TRANSFERASE GROUP 1"/>
    <property type="match status" value="1"/>
</dbReference>
<organism evidence="2 3">
    <name type="scientific">Rohdeia mirabilis</name>
    <dbReference type="NCBI Taxonomy" id="2528008"/>
    <lineage>
        <taxon>Bacteria</taxon>
        <taxon>Pseudomonadati</taxon>
        <taxon>Planctomycetota</taxon>
        <taxon>Planctomycetia</taxon>
        <taxon>Planctomycetia incertae sedis</taxon>
        <taxon>Rohdeia</taxon>
    </lineage>
</organism>
<sequence>MNQAAHLPERLDLVANARIPSLRAQSVQVLHVASAFASRVSHVRLLHARRHPQPQLPVGRELFEYYGVPAGPRPNVVALPCIDWIDRVPTQLQYAPARLQELSFARSAARAVRRESGRAWVYSREAETALALLRRGIPDVFVEIHRVPGGRLRRRWLRAVCRRATGLVAISGGVAEDLIALGADRGVVTVEHDGVALDHYVDVPPMEQARSELGLAPNAPTVVYAGSLLPWKGVDVLLGAAERLPATRFVVVGGDADAIAGLRARHGELANVRFDGFRPPEEVRRYLAAADVAVVPNRSTPAISARYTSPLKVFEAMGAGTAVVASDLFSMRDILEHDRTGWLVAPDDPDALARGLAIVLSDPNLRIKLVTHARKEVTRRSWDSRARRLIEWMGQRSAAARIEEQGAR</sequence>
<protein>
    <submittedName>
        <fullName evidence="2">GDP-mannose-dependent alpha-(1-2)-phosphatidylinositol mannosyltransferase</fullName>
    </submittedName>
</protein>
<evidence type="ECO:0000313" key="3">
    <source>
        <dbReference type="Proteomes" id="UP000319342"/>
    </source>
</evidence>
<keyword evidence="3" id="KW-1185">Reference proteome</keyword>
<dbReference type="OrthoDB" id="9811902at2"/>
<evidence type="ECO:0000313" key="2">
    <source>
        <dbReference type="EMBL" id="QDU84883.1"/>
    </source>
</evidence>
<dbReference type="CDD" id="cd03801">
    <property type="entry name" value="GT4_PimA-like"/>
    <property type="match status" value="1"/>
</dbReference>